<feature type="transmembrane region" description="Helical" evidence="1">
    <location>
        <begin position="122"/>
        <end position="140"/>
    </location>
</feature>
<dbReference type="Gene3D" id="1.10.3730.20">
    <property type="match status" value="1"/>
</dbReference>
<evidence type="ECO:0000313" key="4">
    <source>
        <dbReference type="Proteomes" id="UP000535020"/>
    </source>
</evidence>
<dbReference type="AlphaFoldDB" id="A0A7Y8Y0L0"/>
<feature type="transmembrane region" description="Helical" evidence="1">
    <location>
        <begin position="6"/>
        <end position="23"/>
    </location>
</feature>
<feature type="transmembrane region" description="Helical" evidence="1">
    <location>
        <begin position="68"/>
        <end position="86"/>
    </location>
</feature>
<keyword evidence="4" id="KW-1185">Reference proteome</keyword>
<feature type="domain" description="EamA" evidence="2">
    <location>
        <begin position="3"/>
        <end position="139"/>
    </location>
</feature>
<accession>A0A7Y8Y0L0</accession>
<dbReference type="RefSeq" id="WP_176004572.1">
    <property type="nucleotide sequence ID" value="NZ_JABWMI010000004.1"/>
</dbReference>
<keyword evidence="1" id="KW-0812">Transmembrane</keyword>
<reference evidence="3 4" key="1">
    <citation type="submission" date="2020-07" db="EMBL/GenBank/DDBJ databases">
        <authorList>
            <person name="Sun Q."/>
        </authorList>
    </citation>
    <scope>NUCLEOTIDE SEQUENCE [LARGE SCALE GENOMIC DNA]</scope>
    <source>
        <strain evidence="3 4">MAH-1</strain>
    </source>
</reference>
<organism evidence="3 4">
    <name type="scientific">Flavobacterium agri</name>
    <dbReference type="NCBI Taxonomy" id="2743471"/>
    <lineage>
        <taxon>Bacteria</taxon>
        <taxon>Pseudomonadati</taxon>
        <taxon>Bacteroidota</taxon>
        <taxon>Flavobacteriia</taxon>
        <taxon>Flavobacteriales</taxon>
        <taxon>Flavobacteriaceae</taxon>
        <taxon>Flavobacterium</taxon>
    </lineage>
</organism>
<dbReference type="SUPFAM" id="SSF103481">
    <property type="entry name" value="Multidrug resistance efflux transporter EmrE"/>
    <property type="match status" value="1"/>
</dbReference>
<sequence>MKNWILLAFISMIFAGITSVVAKMGMSKVSSDTGLAVRTMAVMLVVAVNSVFFNPFMQDAGKLTLKDIAILSASGITAGLSWIFYFRAVKLGDVSQVALIDKGSIVLTVLLSVLILGEQFTWKTAVGGTLIVAGFLVLSLK</sequence>
<dbReference type="InterPro" id="IPR000620">
    <property type="entry name" value="EamA_dom"/>
</dbReference>
<gene>
    <name evidence="3" type="ORF">HZF10_02365</name>
</gene>
<dbReference type="Proteomes" id="UP000535020">
    <property type="component" value="Unassembled WGS sequence"/>
</dbReference>
<feature type="transmembrane region" description="Helical" evidence="1">
    <location>
        <begin position="35"/>
        <end position="56"/>
    </location>
</feature>
<comment type="caution">
    <text evidence="3">The sequence shown here is derived from an EMBL/GenBank/DDBJ whole genome shotgun (WGS) entry which is preliminary data.</text>
</comment>
<protein>
    <submittedName>
        <fullName evidence="3">EamA family transporter</fullName>
    </submittedName>
</protein>
<keyword evidence="1" id="KW-1133">Transmembrane helix</keyword>
<evidence type="ECO:0000313" key="3">
    <source>
        <dbReference type="EMBL" id="NYA69748.1"/>
    </source>
</evidence>
<feature type="transmembrane region" description="Helical" evidence="1">
    <location>
        <begin position="98"/>
        <end position="116"/>
    </location>
</feature>
<evidence type="ECO:0000259" key="2">
    <source>
        <dbReference type="Pfam" id="PF00892"/>
    </source>
</evidence>
<dbReference type="InterPro" id="IPR037185">
    <property type="entry name" value="EmrE-like"/>
</dbReference>
<keyword evidence="1" id="KW-0472">Membrane</keyword>
<name>A0A7Y8Y0L0_9FLAO</name>
<dbReference type="GO" id="GO:0016020">
    <property type="term" value="C:membrane"/>
    <property type="evidence" value="ECO:0007669"/>
    <property type="project" value="InterPro"/>
</dbReference>
<dbReference type="EMBL" id="JACBJI010000001">
    <property type="protein sequence ID" value="NYA69748.1"/>
    <property type="molecule type" value="Genomic_DNA"/>
</dbReference>
<proteinExistence type="predicted"/>
<evidence type="ECO:0000256" key="1">
    <source>
        <dbReference type="SAM" id="Phobius"/>
    </source>
</evidence>
<dbReference type="Pfam" id="PF00892">
    <property type="entry name" value="EamA"/>
    <property type="match status" value="1"/>
</dbReference>